<evidence type="ECO:0000313" key="1">
    <source>
        <dbReference type="EMBL" id="QQG66551.1"/>
    </source>
</evidence>
<dbReference type="Proteomes" id="UP000596092">
    <property type="component" value="Chromosome"/>
</dbReference>
<name>A0A7T5VEX7_9BACT</name>
<proteinExistence type="predicted"/>
<evidence type="ECO:0000313" key="2">
    <source>
        <dbReference type="Proteomes" id="UP000596092"/>
    </source>
</evidence>
<organism evidence="1 2">
    <name type="scientific">Desulfobulbus oligotrophicus</name>
    <dbReference type="NCBI Taxonomy" id="1909699"/>
    <lineage>
        <taxon>Bacteria</taxon>
        <taxon>Pseudomonadati</taxon>
        <taxon>Thermodesulfobacteriota</taxon>
        <taxon>Desulfobulbia</taxon>
        <taxon>Desulfobulbales</taxon>
        <taxon>Desulfobulbaceae</taxon>
        <taxon>Desulfobulbus</taxon>
    </lineage>
</organism>
<reference evidence="1 2" key="1">
    <citation type="submission" date="2020-05" db="EMBL/GenBank/DDBJ databases">
        <title>Complete genome of Desulfobulbus oligotrophicus.</title>
        <authorList>
            <person name="Podar M."/>
        </authorList>
    </citation>
    <scope>NUCLEOTIDE SEQUENCE [LARGE SCALE GENOMIC DNA]</scope>
    <source>
        <strain evidence="1 2">Prop6</strain>
    </source>
</reference>
<keyword evidence="2" id="KW-1185">Reference proteome</keyword>
<sequence length="124" mass="14287">MEQLITELKKILPFKPATGIGDIVLIVAKEPRLLVYAFVGDIVRDRTRRDEWWHVTLHLLSVPIQTLTWTLRTPQFTGQEIFTMEGKERFVQAVQIHSPEPQPSLESGDQIQDTARTRGLRIVK</sequence>
<dbReference type="RefSeq" id="WP_199262831.1">
    <property type="nucleotide sequence ID" value="NZ_CP054140.1"/>
</dbReference>
<accession>A0A7T5VEX7</accession>
<dbReference type="AlphaFoldDB" id="A0A7T5VEX7"/>
<dbReference type="EMBL" id="CP054140">
    <property type="protein sequence ID" value="QQG66551.1"/>
    <property type="molecule type" value="Genomic_DNA"/>
</dbReference>
<gene>
    <name evidence="1" type="ORF">HP555_12070</name>
</gene>
<dbReference type="KEGG" id="dog:HP555_12070"/>
<protein>
    <submittedName>
        <fullName evidence="1">Uncharacterized protein</fullName>
    </submittedName>
</protein>